<feature type="transmembrane region" description="Helical" evidence="7">
    <location>
        <begin position="89"/>
        <end position="114"/>
    </location>
</feature>
<evidence type="ECO:0000313" key="10">
    <source>
        <dbReference type="EMBL" id="MDQ8195719.1"/>
    </source>
</evidence>
<keyword evidence="5 7" id="KW-1133">Transmembrane helix</keyword>
<dbReference type="InterPro" id="IPR027417">
    <property type="entry name" value="P-loop_NTPase"/>
</dbReference>
<organism evidence="10 11">
    <name type="scientific">Thalassobacterium sedimentorum</name>
    <dbReference type="NCBI Taxonomy" id="3041258"/>
    <lineage>
        <taxon>Bacteria</taxon>
        <taxon>Pseudomonadati</taxon>
        <taxon>Verrucomicrobiota</taxon>
        <taxon>Opitutia</taxon>
        <taxon>Puniceicoccales</taxon>
        <taxon>Coraliomargaritaceae</taxon>
        <taxon>Thalassobacterium</taxon>
    </lineage>
</organism>
<keyword evidence="11" id="KW-1185">Reference proteome</keyword>
<dbReference type="PANTHER" id="PTHR24221">
    <property type="entry name" value="ATP-BINDING CASSETTE SUB-FAMILY B"/>
    <property type="match status" value="1"/>
</dbReference>
<sequence length="618" mass="68487">MTTAKLDFLASTRVFCRFRYQRICLEPMFFHRFGPYFKYLKPVRVQFGLGLLFGIIAAAASGAGLPFVIKYLVPLVTSDKAPEGMQLILILSSVPIAFTFRALGSFLNAYYMAYAGMHVLERLRLMVFTKIQELPLSFFHRNNVGDLMSRVTGDTSQLQSALVKVVNSLVKEPATLFSAIAFLIYLTITEREVAFMLIALASVPACVFPIKAIGTRILKKAKLAQRQAGEVNNVLNENLGSVREVRAYNLEAREIHRFSEACHKFFKLALKTVKYDKALSPMIEVVSAFAIVFALYVAVKKNISPEIMASILTALYMCYEPIKKLGGVSNTIRKAEASLDRLEHVLQTEDTVPETATPVPTRPLKGHIKFDHVTFSYKEEVALKDIEIDIAPGEVIALVGPSGAGKSTFANMVPRFYDTLQGCVSIDGTNVKDFRKGDLRSQIALVSQEAILFNESIAHNIGIGKEGASDQEIRKAAEMANAADFIQQLEGQYEYQVGERGNRLSGGQRQRISIARAFLKDAPIIILDEPTSALDAESEHAIQAALEKLSAGRTVLIIAHRFSTIQHADRILVFDAGSIVANGTHQALYRNSPLYKSLYDKQSNTAQAHMHLPNQEKQ</sequence>
<dbReference type="CDD" id="cd18552">
    <property type="entry name" value="ABC_6TM_MsbA_like"/>
    <property type="match status" value="1"/>
</dbReference>
<dbReference type="SUPFAM" id="SSF90123">
    <property type="entry name" value="ABC transporter transmembrane region"/>
    <property type="match status" value="1"/>
</dbReference>
<evidence type="ECO:0000256" key="2">
    <source>
        <dbReference type="ARBA" id="ARBA00022692"/>
    </source>
</evidence>
<proteinExistence type="predicted"/>
<dbReference type="Pfam" id="PF00005">
    <property type="entry name" value="ABC_tran"/>
    <property type="match status" value="1"/>
</dbReference>
<dbReference type="InterPro" id="IPR011527">
    <property type="entry name" value="ABC1_TM_dom"/>
</dbReference>
<accession>A0ABU1ALV9</accession>
<comment type="subcellular location">
    <subcellularLocation>
        <location evidence="1">Cell membrane</location>
        <topology evidence="1">Multi-pass membrane protein</topology>
    </subcellularLocation>
</comment>
<feature type="transmembrane region" description="Helical" evidence="7">
    <location>
        <begin position="169"/>
        <end position="188"/>
    </location>
</feature>
<dbReference type="SMART" id="SM00382">
    <property type="entry name" value="AAA"/>
    <property type="match status" value="1"/>
</dbReference>
<dbReference type="PROSITE" id="PS00211">
    <property type="entry name" value="ABC_TRANSPORTER_1"/>
    <property type="match status" value="1"/>
</dbReference>
<dbReference type="Proteomes" id="UP001243717">
    <property type="component" value="Unassembled WGS sequence"/>
</dbReference>
<dbReference type="EMBL" id="JARXIC010000030">
    <property type="protein sequence ID" value="MDQ8195719.1"/>
    <property type="molecule type" value="Genomic_DNA"/>
</dbReference>
<protein>
    <submittedName>
        <fullName evidence="10">ABC transporter ATP-binding protein</fullName>
    </submittedName>
</protein>
<dbReference type="PROSITE" id="PS50893">
    <property type="entry name" value="ABC_TRANSPORTER_2"/>
    <property type="match status" value="1"/>
</dbReference>
<comment type="caution">
    <text evidence="10">The sequence shown here is derived from an EMBL/GenBank/DDBJ whole genome shotgun (WGS) entry which is preliminary data.</text>
</comment>
<dbReference type="Gene3D" id="1.20.1560.10">
    <property type="entry name" value="ABC transporter type 1, transmembrane domain"/>
    <property type="match status" value="1"/>
</dbReference>
<keyword evidence="2 7" id="KW-0812">Transmembrane</keyword>
<dbReference type="RefSeq" id="WP_308986170.1">
    <property type="nucleotide sequence ID" value="NZ_JARXIC010000030.1"/>
</dbReference>
<feature type="transmembrane region" description="Helical" evidence="7">
    <location>
        <begin position="47"/>
        <end position="69"/>
    </location>
</feature>
<dbReference type="PROSITE" id="PS50929">
    <property type="entry name" value="ABC_TM1F"/>
    <property type="match status" value="1"/>
</dbReference>
<feature type="domain" description="ABC transmembrane type-1" evidence="9">
    <location>
        <begin position="49"/>
        <end position="334"/>
    </location>
</feature>
<name>A0ABU1ALV9_9BACT</name>
<evidence type="ECO:0000256" key="3">
    <source>
        <dbReference type="ARBA" id="ARBA00022741"/>
    </source>
</evidence>
<evidence type="ECO:0000313" key="11">
    <source>
        <dbReference type="Proteomes" id="UP001243717"/>
    </source>
</evidence>
<evidence type="ECO:0000256" key="5">
    <source>
        <dbReference type="ARBA" id="ARBA00022989"/>
    </source>
</evidence>
<dbReference type="GO" id="GO:0005524">
    <property type="term" value="F:ATP binding"/>
    <property type="evidence" value="ECO:0007669"/>
    <property type="project" value="UniProtKB-KW"/>
</dbReference>
<dbReference type="InterPro" id="IPR039421">
    <property type="entry name" value="Type_1_exporter"/>
</dbReference>
<feature type="transmembrane region" description="Helical" evidence="7">
    <location>
        <begin position="278"/>
        <end position="299"/>
    </location>
</feature>
<evidence type="ECO:0000259" key="8">
    <source>
        <dbReference type="PROSITE" id="PS50893"/>
    </source>
</evidence>
<dbReference type="PANTHER" id="PTHR24221:SF654">
    <property type="entry name" value="ATP-BINDING CASSETTE SUB-FAMILY B MEMBER 6"/>
    <property type="match status" value="1"/>
</dbReference>
<reference evidence="10 11" key="1">
    <citation type="submission" date="2023-04" db="EMBL/GenBank/DDBJ databases">
        <title>A novel bacteria isolated from coastal sediment.</title>
        <authorList>
            <person name="Liu X.-J."/>
            <person name="Du Z.-J."/>
        </authorList>
    </citation>
    <scope>NUCLEOTIDE SEQUENCE [LARGE SCALE GENOMIC DNA]</scope>
    <source>
        <strain evidence="10 11">SDUM461004</strain>
    </source>
</reference>
<evidence type="ECO:0000256" key="4">
    <source>
        <dbReference type="ARBA" id="ARBA00022840"/>
    </source>
</evidence>
<dbReference type="InterPro" id="IPR003439">
    <property type="entry name" value="ABC_transporter-like_ATP-bd"/>
</dbReference>
<feature type="transmembrane region" description="Helical" evidence="7">
    <location>
        <begin position="194"/>
        <end position="213"/>
    </location>
</feature>
<dbReference type="Gene3D" id="3.40.50.300">
    <property type="entry name" value="P-loop containing nucleotide triphosphate hydrolases"/>
    <property type="match status" value="1"/>
</dbReference>
<gene>
    <name evidence="10" type="ORF">QEH59_14890</name>
</gene>
<dbReference type="SUPFAM" id="SSF52540">
    <property type="entry name" value="P-loop containing nucleoside triphosphate hydrolases"/>
    <property type="match status" value="1"/>
</dbReference>
<keyword evidence="4 10" id="KW-0067">ATP-binding</keyword>
<feature type="domain" description="ABC transporter" evidence="8">
    <location>
        <begin position="368"/>
        <end position="601"/>
    </location>
</feature>
<evidence type="ECO:0000259" key="9">
    <source>
        <dbReference type="PROSITE" id="PS50929"/>
    </source>
</evidence>
<evidence type="ECO:0000256" key="6">
    <source>
        <dbReference type="ARBA" id="ARBA00023136"/>
    </source>
</evidence>
<evidence type="ECO:0000256" key="1">
    <source>
        <dbReference type="ARBA" id="ARBA00004651"/>
    </source>
</evidence>
<evidence type="ECO:0000256" key="7">
    <source>
        <dbReference type="SAM" id="Phobius"/>
    </source>
</evidence>
<dbReference type="InterPro" id="IPR003593">
    <property type="entry name" value="AAA+_ATPase"/>
</dbReference>
<keyword evidence="3" id="KW-0547">Nucleotide-binding</keyword>
<dbReference type="Pfam" id="PF00664">
    <property type="entry name" value="ABC_membrane"/>
    <property type="match status" value="1"/>
</dbReference>
<dbReference type="InterPro" id="IPR036640">
    <property type="entry name" value="ABC1_TM_sf"/>
</dbReference>
<keyword evidence="6 7" id="KW-0472">Membrane</keyword>
<dbReference type="InterPro" id="IPR017871">
    <property type="entry name" value="ABC_transporter-like_CS"/>
</dbReference>